<evidence type="ECO:0000313" key="1">
    <source>
        <dbReference type="EMBL" id="KAA6401653.1"/>
    </source>
</evidence>
<sequence length="227" mass="26260">MLSQQEIKETARVIISFAYSYTLNKYGYQNELPESESAPSLMDAISSLEYLSHQIQINKSIKPVIQIPILLRSLTALSRYKEGTHLREEIDRQRLEVRRYSRCCLDWIQFYGDKQVQTMLVNVEYGRLLSISYSTAGGIGEEHDQETWNVLGSISRFLRDIHQGRNYRQPSFQPLPLLARVSLEQIEEEGTIEEIEPQMSNKGYTGYIKNEANEAKAAILNCFINWN</sequence>
<evidence type="ECO:0000313" key="2">
    <source>
        <dbReference type="Proteomes" id="UP000324800"/>
    </source>
</evidence>
<accession>A0A5J4X3V1</accession>
<name>A0A5J4X3V1_9EUKA</name>
<proteinExistence type="predicted"/>
<dbReference type="AlphaFoldDB" id="A0A5J4X3V1"/>
<organism evidence="1 2">
    <name type="scientific">Streblomastix strix</name>
    <dbReference type="NCBI Taxonomy" id="222440"/>
    <lineage>
        <taxon>Eukaryota</taxon>
        <taxon>Metamonada</taxon>
        <taxon>Preaxostyla</taxon>
        <taxon>Oxymonadida</taxon>
        <taxon>Streblomastigidae</taxon>
        <taxon>Streblomastix</taxon>
    </lineage>
</organism>
<comment type="caution">
    <text evidence="1">The sequence shown here is derived from an EMBL/GenBank/DDBJ whole genome shotgun (WGS) entry which is preliminary data.</text>
</comment>
<reference evidence="1 2" key="1">
    <citation type="submission" date="2019-03" db="EMBL/GenBank/DDBJ databases">
        <title>Single cell metagenomics reveals metabolic interactions within the superorganism composed of flagellate Streblomastix strix and complex community of Bacteroidetes bacteria on its surface.</title>
        <authorList>
            <person name="Treitli S.C."/>
            <person name="Kolisko M."/>
            <person name="Husnik F."/>
            <person name="Keeling P."/>
            <person name="Hampl V."/>
        </authorList>
    </citation>
    <scope>NUCLEOTIDE SEQUENCE [LARGE SCALE GENOMIC DNA]</scope>
    <source>
        <strain evidence="1">ST1C</strain>
    </source>
</reference>
<gene>
    <name evidence="1" type="ORF">EZS28_002821</name>
</gene>
<dbReference type="EMBL" id="SNRW01000354">
    <property type="protein sequence ID" value="KAA6401653.1"/>
    <property type="molecule type" value="Genomic_DNA"/>
</dbReference>
<protein>
    <submittedName>
        <fullName evidence="1">Uncharacterized protein</fullName>
    </submittedName>
</protein>
<dbReference type="Proteomes" id="UP000324800">
    <property type="component" value="Unassembled WGS sequence"/>
</dbReference>